<feature type="coiled-coil region" evidence="2">
    <location>
        <begin position="303"/>
        <end position="373"/>
    </location>
</feature>
<proteinExistence type="predicted"/>
<dbReference type="PANTHER" id="PTHR18870">
    <property type="entry name" value="PROTEIN TAG-278-RELATED"/>
    <property type="match status" value="1"/>
</dbReference>
<evidence type="ECO:0000313" key="4">
    <source>
        <dbReference type="Proteomes" id="UP001470230"/>
    </source>
</evidence>
<name>A0ABR2KV38_9EUKA</name>
<evidence type="ECO:0000256" key="2">
    <source>
        <dbReference type="SAM" id="Coils"/>
    </source>
</evidence>
<feature type="coiled-coil region" evidence="2">
    <location>
        <begin position="58"/>
        <end position="85"/>
    </location>
</feature>
<sequence>MSERDEDHSSLYLINKKLADLNRVIAIVEFNRISLIYGINTIKERYNDELTNIFNDHANIMQNILDELQNTRNNAENEIKDHYNDTFEQLLQQLYSIQVSMKSDLLSNITNINSEIGRIAEFINKYNSEFENEIRNLNKFGQEGINNMIKNAQEKIKEELSLHDNESKTKYNSLIENNKQHFKALDATFQKAVIDLKKKFFLSSKDQSFLNYIELYRSNSIRFFSFLDEKKNNIYKCEKDHKNFLSNCKMQIKAAIDEILYLEKRFQDEIQEASRNNKVEFSKFADFLSQIHDIQNSEQDRLNDKLKKLKDVWNQEKETLQNEFEKREKIINSNSELSYEQIHELKNQFKTDYIDLQQKYEKEEEEIKQKLNSLVFIPDKDPDDYSFRLKELRKMHSNEINFFTNQYQSELLYLNNEFTETKNKFQSLIDLISQKDQIKENFQIELKKIDDENDSFIIDFKNDLVNEQIAEKNKLEEENSAFISELDLKIKDCNEENRQKKFNRISELENQRLSLMTNIKHEFKTDKGIDNFISKYYEEYSKLNSQFETYDDTLSESNLAKDDIEREREKLNEKEREILDEKNGILKKWQSEINLENDNHQKNLISNRISSDDEIRNKLNDELTNIRLNYMKLFNEKDNLLNELQIEMNELQKFKIDLETPELDEKIKNLRENLEKIKIECEKKIKSEEEAGRGQFYSPLLLQIQEQQNKNFQNLEIEKRKIEIEISDLAKRVNEDRSHLNKVIYEGNKSLNREMLAFQLKEQKMKNDHVKNVDDVTNLIIEVKKELDEILNRNIDDEISQDDKKFLIVQNAAISKNKKEIDKLLDDKKAVEKQLNLELKKLKTRYQEIRSLYNSKEARPEEQRVINRLEGILEVQSQSLTSSLKDMMSYRTHLQNQEEYYNTRFGVAPKIGVAMLKHRSSSQLAKSLPPL</sequence>
<evidence type="ECO:0000313" key="3">
    <source>
        <dbReference type="EMBL" id="KAK8894998.1"/>
    </source>
</evidence>
<feature type="coiled-coil region" evidence="2">
    <location>
        <begin position="458"/>
        <end position="511"/>
    </location>
</feature>
<accession>A0ABR2KV38</accession>
<evidence type="ECO:0000256" key="1">
    <source>
        <dbReference type="ARBA" id="ARBA00023054"/>
    </source>
</evidence>
<keyword evidence="4" id="KW-1185">Reference proteome</keyword>
<keyword evidence="1 2" id="KW-0175">Coiled coil</keyword>
<organism evidence="3 4">
    <name type="scientific">Tritrichomonas musculus</name>
    <dbReference type="NCBI Taxonomy" id="1915356"/>
    <lineage>
        <taxon>Eukaryota</taxon>
        <taxon>Metamonada</taxon>
        <taxon>Parabasalia</taxon>
        <taxon>Tritrichomonadida</taxon>
        <taxon>Tritrichomonadidae</taxon>
        <taxon>Tritrichomonas</taxon>
    </lineage>
</organism>
<feature type="coiled-coil region" evidence="2">
    <location>
        <begin position="616"/>
        <end position="732"/>
    </location>
</feature>
<dbReference type="EMBL" id="JAPFFF010000003">
    <property type="protein sequence ID" value="KAK8894998.1"/>
    <property type="molecule type" value="Genomic_DNA"/>
</dbReference>
<protein>
    <submittedName>
        <fullName evidence="3">Uncharacterized protein</fullName>
    </submittedName>
</protein>
<gene>
    <name evidence="3" type="ORF">M9Y10_023440</name>
</gene>
<dbReference type="Proteomes" id="UP001470230">
    <property type="component" value="Unassembled WGS sequence"/>
</dbReference>
<dbReference type="PANTHER" id="PTHR18870:SF9">
    <property type="entry name" value="PROTEIN TAG-278-RELATED"/>
    <property type="match status" value="1"/>
</dbReference>
<feature type="coiled-coil region" evidence="2">
    <location>
        <begin position="773"/>
        <end position="859"/>
    </location>
</feature>
<feature type="coiled-coil region" evidence="2">
    <location>
        <begin position="554"/>
        <end position="584"/>
    </location>
</feature>
<comment type="caution">
    <text evidence="3">The sequence shown here is derived from an EMBL/GenBank/DDBJ whole genome shotgun (WGS) entry which is preliminary data.</text>
</comment>
<reference evidence="3 4" key="1">
    <citation type="submission" date="2024-04" db="EMBL/GenBank/DDBJ databases">
        <title>Tritrichomonas musculus Genome.</title>
        <authorList>
            <person name="Alves-Ferreira E."/>
            <person name="Grigg M."/>
            <person name="Lorenzi H."/>
            <person name="Galac M."/>
        </authorList>
    </citation>
    <scope>NUCLEOTIDE SEQUENCE [LARGE SCALE GENOMIC DNA]</scope>
    <source>
        <strain evidence="3 4">EAF2021</strain>
    </source>
</reference>